<feature type="transmembrane region" description="Helical" evidence="1">
    <location>
        <begin position="61"/>
        <end position="84"/>
    </location>
</feature>
<dbReference type="Pfam" id="PF01433">
    <property type="entry name" value="Peptidase_M1"/>
    <property type="match status" value="1"/>
</dbReference>
<dbReference type="Pfam" id="PF12730">
    <property type="entry name" value="ABC2_membrane_4"/>
    <property type="match status" value="1"/>
</dbReference>
<name>A0A1T5CI76_9SPHI</name>
<keyword evidence="1" id="KW-0812">Transmembrane</keyword>
<evidence type="ECO:0000256" key="1">
    <source>
        <dbReference type="SAM" id="Phobius"/>
    </source>
</evidence>
<feature type="transmembrane region" description="Helical" evidence="1">
    <location>
        <begin position="20"/>
        <end position="41"/>
    </location>
</feature>
<feature type="transmembrane region" description="Helical" evidence="1">
    <location>
        <begin position="481"/>
        <end position="506"/>
    </location>
</feature>
<feature type="transmembrane region" description="Helical" evidence="1">
    <location>
        <begin position="367"/>
        <end position="386"/>
    </location>
</feature>
<feature type="transmembrane region" description="Helical" evidence="1">
    <location>
        <begin position="180"/>
        <end position="199"/>
    </location>
</feature>
<proteinExistence type="predicted"/>
<dbReference type="STRING" id="1513896.SAMN05660841_01320"/>
<gene>
    <name evidence="3" type="ORF">SAMN05660841_01320</name>
</gene>
<protein>
    <submittedName>
        <fullName evidence="3">Peptidase family M1</fullName>
    </submittedName>
</protein>
<dbReference type="InterPro" id="IPR027268">
    <property type="entry name" value="Peptidase_M4/M1_CTD_sf"/>
</dbReference>
<dbReference type="Gene3D" id="1.10.390.10">
    <property type="entry name" value="Neutral Protease Domain 2"/>
    <property type="match status" value="1"/>
</dbReference>
<dbReference type="GO" id="GO:0008270">
    <property type="term" value="F:zinc ion binding"/>
    <property type="evidence" value="ECO:0007669"/>
    <property type="project" value="InterPro"/>
</dbReference>
<feature type="transmembrane region" description="Helical" evidence="1">
    <location>
        <begin position="248"/>
        <end position="268"/>
    </location>
</feature>
<organism evidence="3 4">
    <name type="scientific">Sphingobacterium nematocida</name>
    <dbReference type="NCBI Taxonomy" id="1513896"/>
    <lineage>
        <taxon>Bacteria</taxon>
        <taxon>Pseudomonadati</taxon>
        <taxon>Bacteroidota</taxon>
        <taxon>Sphingobacteriia</taxon>
        <taxon>Sphingobacteriales</taxon>
        <taxon>Sphingobacteriaceae</taxon>
        <taxon>Sphingobacterium</taxon>
    </lineage>
</organism>
<evidence type="ECO:0000313" key="3">
    <source>
        <dbReference type="EMBL" id="SKB58830.1"/>
    </source>
</evidence>
<dbReference type="SUPFAM" id="SSF55486">
    <property type="entry name" value="Metalloproteases ('zincins'), catalytic domain"/>
    <property type="match status" value="1"/>
</dbReference>
<feature type="transmembrane region" description="Helical" evidence="1">
    <location>
        <begin position="150"/>
        <end position="173"/>
    </location>
</feature>
<reference evidence="4" key="1">
    <citation type="submission" date="2017-02" db="EMBL/GenBank/DDBJ databases">
        <authorList>
            <person name="Varghese N."/>
            <person name="Submissions S."/>
        </authorList>
    </citation>
    <scope>NUCLEOTIDE SEQUENCE [LARGE SCALE GENOMIC DNA]</scope>
    <source>
        <strain evidence="4">DSM 24091</strain>
    </source>
</reference>
<dbReference type="PANTHER" id="PTHR45726:SF3">
    <property type="entry name" value="LEUKOTRIENE A-4 HYDROLASE"/>
    <property type="match status" value="1"/>
</dbReference>
<dbReference type="InterPro" id="IPR034015">
    <property type="entry name" value="M1_LTA4H"/>
</dbReference>
<dbReference type="PANTHER" id="PTHR45726">
    <property type="entry name" value="LEUKOTRIENE A-4 HYDROLASE"/>
    <property type="match status" value="1"/>
</dbReference>
<keyword evidence="1" id="KW-1133">Transmembrane helix</keyword>
<dbReference type="AlphaFoldDB" id="A0A1T5CI76"/>
<feature type="domain" description="Peptidase M1 membrane alanine aminopeptidase" evidence="2">
    <location>
        <begin position="915"/>
        <end position="1053"/>
    </location>
</feature>
<dbReference type="GO" id="GO:0008237">
    <property type="term" value="F:metallopeptidase activity"/>
    <property type="evidence" value="ECO:0007669"/>
    <property type="project" value="InterPro"/>
</dbReference>
<keyword evidence="1" id="KW-0472">Membrane</keyword>
<evidence type="ECO:0000259" key="2">
    <source>
        <dbReference type="Pfam" id="PF01433"/>
    </source>
</evidence>
<dbReference type="EMBL" id="FUZF01000004">
    <property type="protein sequence ID" value="SKB58830.1"/>
    <property type="molecule type" value="Genomic_DNA"/>
</dbReference>
<feature type="transmembrane region" description="Helical" evidence="1">
    <location>
        <begin position="569"/>
        <end position="591"/>
    </location>
</feature>
<dbReference type="InterPro" id="IPR014782">
    <property type="entry name" value="Peptidase_M1_dom"/>
</dbReference>
<accession>A0A1T5CI76</accession>
<feature type="transmembrane region" description="Helical" evidence="1">
    <location>
        <begin position="327"/>
        <end position="347"/>
    </location>
</feature>
<sequence>MFSTIFKFEIKRWLNTPAFYIYCFVFFILSVFVMASALGMFDGATGTTSSPIKVNSPLNINGFLNALSTFVYFLLPTIIGAAVYRDFKYQVHSVLFSYPLTKGTYLSAKFLSALVVTILVVFTTIIGFVVTQYLPGINKDLLGPTRAWAYLQALILLVIPNLILFGAMVFGLVTFTRNIYVGFIFVLLLFVFQSLLSTLTQDMDNRYLVALLDPFGFEPIQYYTKYWTIEEQNTKDLPFMGVVLYNRLIWLGVAALILGFVYYTFSFAQSAFTFSRKTKGDRVVKDNFGSIIRVKLSDVKYSFSFLSHLKVAWNLSQYDFKYVVRNWTFIVIMVITVLMVLVVASTAGQMYGTETYPVTWKMLNTIGGVYSFFLQILIFLFAGMLIQRAQTDRMNLLIDATAVPNWTMLLSKFFALLKMTCVVLLISMLSAIIYQAYQGYYHFEIGNYVKELFGLDMMKYLILILFALFVQSLFKNYMAGFMVCLFITIGVPMLSKIGVEQAIFKFNTGPGYSYSDMNGYGVFRNYMIYKIYWLLFAMVLTCLTLLFWKRGILSSVKERLSIARLRFKPTIYLPLIVFLGSFLALGGAIYYHNNVSERYVSQIERELEQVTYERQYKRYHKQAQPRIVDTKVLLDIYPNERNYYAEVLFKVENKSKVAIDTLFINYSEEVQHMEIGNDAFLVTRDSLLHVNIYALRKPLMPQESMEIKSVLKNKANTFLKDKSPILENGTFINNSLFPSIGYSDNYELVDNEVRAKYKLPKRDRMADPTDSAALANTYISSEADWIQFETTISTAEDQIALAPGYLIKEWVKDGRRYFHYKMDQKMLNFYSFISARYAVKKEKWNGINLEIYYHKDHTFNLDRMMTSMKKSLGYYGAEFSHYQFQQMRIVEFPRTHGTFAQAFANTVPFSEAIGFIAKVDDDNPDQVDYPYSVTAHELAHQWWAHQVIGANVKGATMLSESLAEYSSLKVLEHTYGKGQMRKYLKEGLDSYLRGRTMEQLKENPLMYNENQQYIHYNKGSLVMYAMSDFLGEKVFNSFLKQYVAQVAFQDAPYTTSLEFVDLLKRNTPDSLQYAIKDMYETITLYDNAMHKVTSKKIAENKYQVDIVFNVAKYRADDKGKRVYKDGRNGADSLKAKVDGKDIVSLPLADYVEIGVFAEPKKSDHGFQTEQAIYLKKHKINKIDNKITLFVDKKPFEVGIDPYNKLIDTNSDDNRKRI</sequence>
<feature type="transmembrane region" description="Helical" evidence="1">
    <location>
        <begin position="526"/>
        <end position="548"/>
    </location>
</feature>
<feature type="transmembrane region" description="Helical" evidence="1">
    <location>
        <begin position="415"/>
        <end position="437"/>
    </location>
</feature>
<dbReference type="OrthoDB" id="100605at2"/>
<keyword evidence="4" id="KW-1185">Reference proteome</keyword>
<evidence type="ECO:0000313" key="4">
    <source>
        <dbReference type="Proteomes" id="UP000190150"/>
    </source>
</evidence>
<feature type="transmembrane region" description="Helical" evidence="1">
    <location>
        <begin position="105"/>
        <end position="130"/>
    </location>
</feature>
<feature type="transmembrane region" description="Helical" evidence="1">
    <location>
        <begin position="457"/>
        <end position="474"/>
    </location>
</feature>
<dbReference type="RefSeq" id="WP_079642303.1">
    <property type="nucleotide sequence ID" value="NZ_FUZF01000004.1"/>
</dbReference>
<dbReference type="Proteomes" id="UP000190150">
    <property type="component" value="Unassembled WGS sequence"/>
</dbReference>